<reference evidence="3" key="1">
    <citation type="submission" date="2015-07" db="EMBL/GenBank/DDBJ databases">
        <authorList>
            <person name="Teixeira M.M."/>
            <person name="Souza R.C."/>
            <person name="Almeida L.G."/>
            <person name="Vicente V.A."/>
            <person name="de Hoog S."/>
            <person name="Bocca A.L."/>
            <person name="de Almeida S.R."/>
            <person name="Vasconcelos A.T."/>
            <person name="Felipe M.S."/>
        </authorList>
    </citation>
    <scope>NUCLEOTIDE SEQUENCE [LARGE SCALE GENOMIC DNA]</scope>
    <source>
        <strain evidence="3">KSF</strain>
    </source>
</reference>
<comment type="caution">
    <text evidence="2">The sequence shown here is derived from an EMBL/GenBank/DDBJ whole genome shotgun (WGS) entry which is preliminary data.</text>
</comment>
<protein>
    <submittedName>
        <fullName evidence="2">Uncharacterized protein</fullName>
    </submittedName>
</protein>
<evidence type="ECO:0000256" key="1">
    <source>
        <dbReference type="SAM" id="MobiDB-lite"/>
    </source>
</evidence>
<feature type="region of interest" description="Disordered" evidence="1">
    <location>
        <begin position="178"/>
        <end position="217"/>
    </location>
</feature>
<accession>A0A1C1CK78</accession>
<keyword evidence="3" id="KW-1185">Reference proteome</keyword>
<dbReference type="AlphaFoldDB" id="A0A1C1CK78"/>
<dbReference type="VEuPathDB" id="FungiDB:G647_03009"/>
<gene>
    <name evidence="2" type="ORF">CLCR_05106</name>
</gene>
<dbReference type="OrthoDB" id="5398531at2759"/>
<proteinExistence type="predicted"/>
<dbReference type="EMBL" id="LGRB01000011">
    <property type="protein sequence ID" value="OCT48900.1"/>
    <property type="molecule type" value="Genomic_DNA"/>
</dbReference>
<dbReference type="VEuPathDB" id="FungiDB:CLCR_05106"/>
<feature type="compositionally biased region" description="Low complexity" evidence="1">
    <location>
        <begin position="178"/>
        <end position="208"/>
    </location>
</feature>
<sequence length="240" mass="25216">MSSCGAFHEKLVSCGQASNTLAAISCYCPQSVLDILAGCRQEWWNCWRTTAVDQLFLGSEGMFAAWSTACEDADAWDVLNYSPTTMSITTPLLVEQDFCDDIARDCNRLTVSTSSCETEFSVTTGDAFQSCMCNADMLYLASRCDIDGSVSCLLQTPVSTMLYSYMTCRNVQAVTTGMRTSSPTTSTPTVTSTYSPAAPSPTSSGGTAVPSASSEGGGVSLAGGHPARLALIVAIAVLAT</sequence>
<evidence type="ECO:0000313" key="2">
    <source>
        <dbReference type="EMBL" id="OCT48900.1"/>
    </source>
</evidence>
<dbReference type="Proteomes" id="UP000094526">
    <property type="component" value="Unassembled WGS sequence"/>
</dbReference>
<evidence type="ECO:0000313" key="3">
    <source>
        <dbReference type="Proteomes" id="UP000094526"/>
    </source>
</evidence>
<name>A0A1C1CK78_9EURO</name>
<organism evidence="2 3">
    <name type="scientific">Cladophialophora carrionii</name>
    <dbReference type="NCBI Taxonomy" id="86049"/>
    <lineage>
        <taxon>Eukaryota</taxon>
        <taxon>Fungi</taxon>
        <taxon>Dikarya</taxon>
        <taxon>Ascomycota</taxon>
        <taxon>Pezizomycotina</taxon>
        <taxon>Eurotiomycetes</taxon>
        <taxon>Chaetothyriomycetidae</taxon>
        <taxon>Chaetothyriales</taxon>
        <taxon>Herpotrichiellaceae</taxon>
        <taxon>Cladophialophora</taxon>
    </lineage>
</organism>